<accession>A0A673CNK2</accession>
<evidence type="ECO:0000256" key="1">
    <source>
        <dbReference type="ARBA" id="ARBA00004323"/>
    </source>
</evidence>
<keyword evidence="9 13" id="KW-0333">Golgi apparatus</keyword>
<reference evidence="14" key="3">
    <citation type="submission" date="2025-09" db="UniProtKB">
        <authorList>
            <consortium name="Ensembl"/>
        </authorList>
    </citation>
    <scope>IDENTIFICATION</scope>
</reference>
<proteinExistence type="inferred from homology"/>
<evidence type="ECO:0000256" key="3">
    <source>
        <dbReference type="ARBA" id="ARBA00008661"/>
    </source>
</evidence>
<evidence type="ECO:0000256" key="5">
    <source>
        <dbReference type="ARBA" id="ARBA00022679"/>
    </source>
</evidence>
<evidence type="ECO:0000256" key="8">
    <source>
        <dbReference type="ARBA" id="ARBA00022989"/>
    </source>
</evidence>
<evidence type="ECO:0000256" key="10">
    <source>
        <dbReference type="ARBA" id="ARBA00023098"/>
    </source>
</evidence>
<keyword evidence="12" id="KW-0325">Glycoprotein</keyword>
<protein>
    <recommendedName>
        <fullName evidence="13">Hexosyltransferase</fullName>
        <ecNumber evidence="13">2.4.1.-</ecNumber>
    </recommendedName>
</protein>
<gene>
    <name evidence="14" type="primary">LOC115426588</name>
</gene>
<dbReference type="EC" id="2.4.1.-" evidence="13"/>
<comment type="pathway">
    <text evidence="2">Protein modification; protein glycosylation.</text>
</comment>
<evidence type="ECO:0000256" key="6">
    <source>
        <dbReference type="ARBA" id="ARBA00022692"/>
    </source>
</evidence>
<evidence type="ECO:0000256" key="4">
    <source>
        <dbReference type="ARBA" id="ARBA00022676"/>
    </source>
</evidence>
<dbReference type="Gene3D" id="3.90.550.50">
    <property type="match status" value="1"/>
</dbReference>
<dbReference type="PANTHER" id="PTHR11214:SF115">
    <property type="entry name" value="HEXOSYLTRANSFERASE"/>
    <property type="match status" value="1"/>
</dbReference>
<organism evidence="14 15">
    <name type="scientific">Sphaeramia orbicularis</name>
    <name type="common">orbiculate cardinalfish</name>
    <dbReference type="NCBI Taxonomy" id="375764"/>
    <lineage>
        <taxon>Eukaryota</taxon>
        <taxon>Metazoa</taxon>
        <taxon>Chordata</taxon>
        <taxon>Craniata</taxon>
        <taxon>Vertebrata</taxon>
        <taxon>Euteleostomi</taxon>
        <taxon>Actinopterygii</taxon>
        <taxon>Neopterygii</taxon>
        <taxon>Teleostei</taxon>
        <taxon>Neoteleostei</taxon>
        <taxon>Acanthomorphata</taxon>
        <taxon>Gobiaria</taxon>
        <taxon>Kurtiformes</taxon>
        <taxon>Apogonoidei</taxon>
        <taxon>Apogonidae</taxon>
        <taxon>Apogoninae</taxon>
        <taxon>Sphaeramia</taxon>
    </lineage>
</organism>
<sequence>MLEKYVHKGEKTSGTRTRRCIYFLFVCLMMGTLMFAFYNANYQVSWSFGAWTSSSWQTSSDTNMTTVYSDLHGSVDSEYPVTYPYNSRFLLDEPDRCRQESPFLVLMIPVAPHNKEARDAIRKTWGKETMVLGRVVSHYFLLGRTKEEDSSDPLEQEILEESQQHHDLLQSDFLDCYKNLTIKTMVMFKWLSTHCPNTSYGMKVDSDMFLNVHNLVNMLLEAPLHLYMTGMVVKGAHVIRDNTSKWYMPHSAFSESIYPPYTMGLGYVFSLDLPKKIVEASVHVEAVYIEDVYVGLCLRHLGIALTDPPNSHLFRTSMPYTVSNCYWTSVITTILDSAGQLLDIWEKYRTAVGNC</sequence>
<evidence type="ECO:0000256" key="2">
    <source>
        <dbReference type="ARBA" id="ARBA00004922"/>
    </source>
</evidence>
<dbReference type="GeneID" id="115426588"/>
<keyword evidence="6 13" id="KW-0812">Transmembrane</keyword>
<keyword evidence="10" id="KW-0443">Lipid metabolism</keyword>
<reference evidence="14" key="2">
    <citation type="submission" date="2025-08" db="UniProtKB">
        <authorList>
            <consortium name="Ensembl"/>
        </authorList>
    </citation>
    <scope>IDENTIFICATION</scope>
</reference>
<evidence type="ECO:0000313" key="15">
    <source>
        <dbReference type="Proteomes" id="UP000472271"/>
    </source>
</evidence>
<keyword evidence="15" id="KW-1185">Reference proteome</keyword>
<dbReference type="InParanoid" id="A0A673CNK2"/>
<keyword evidence="5" id="KW-0808">Transferase</keyword>
<evidence type="ECO:0000256" key="13">
    <source>
        <dbReference type="RuleBase" id="RU363063"/>
    </source>
</evidence>
<dbReference type="Pfam" id="PF01762">
    <property type="entry name" value="Galactosyl_T"/>
    <property type="match status" value="1"/>
</dbReference>
<dbReference type="Proteomes" id="UP000472271">
    <property type="component" value="Chromosome 10"/>
</dbReference>
<keyword evidence="11 13" id="KW-0472">Membrane</keyword>
<dbReference type="OrthoDB" id="2139606at2759"/>
<dbReference type="AlphaFoldDB" id="A0A673CNK2"/>
<keyword evidence="7 13" id="KW-0735">Signal-anchor</keyword>
<comment type="similarity">
    <text evidence="3 13">Belongs to the glycosyltransferase 31 family.</text>
</comment>
<evidence type="ECO:0000256" key="12">
    <source>
        <dbReference type="ARBA" id="ARBA00023180"/>
    </source>
</evidence>
<dbReference type="FunFam" id="3.90.550.50:FF:000001">
    <property type="entry name" value="Hexosyltransferase"/>
    <property type="match status" value="1"/>
</dbReference>
<dbReference type="InterPro" id="IPR002659">
    <property type="entry name" value="Glyco_trans_31"/>
</dbReference>
<keyword evidence="8 13" id="KW-1133">Transmembrane helix</keyword>
<evidence type="ECO:0000256" key="7">
    <source>
        <dbReference type="ARBA" id="ARBA00022968"/>
    </source>
</evidence>
<keyword evidence="4 13" id="KW-0328">Glycosyltransferase</keyword>
<dbReference type="GO" id="GO:0006493">
    <property type="term" value="P:protein O-linked glycosylation"/>
    <property type="evidence" value="ECO:0007669"/>
    <property type="project" value="TreeGrafter"/>
</dbReference>
<comment type="subcellular location">
    <subcellularLocation>
        <location evidence="1 13">Golgi apparatus membrane</location>
        <topology evidence="1 13">Single-pass type II membrane protein</topology>
    </subcellularLocation>
</comment>
<evidence type="ECO:0000313" key="14">
    <source>
        <dbReference type="Ensembl" id="ENSSORP00005054147.1"/>
    </source>
</evidence>
<dbReference type="PANTHER" id="PTHR11214">
    <property type="entry name" value="BETA-1,3-N-ACETYLGLUCOSAMINYLTRANSFERASE"/>
    <property type="match status" value="1"/>
</dbReference>
<evidence type="ECO:0000256" key="9">
    <source>
        <dbReference type="ARBA" id="ARBA00023034"/>
    </source>
</evidence>
<dbReference type="GO" id="GO:0006629">
    <property type="term" value="P:lipid metabolic process"/>
    <property type="evidence" value="ECO:0007669"/>
    <property type="project" value="UniProtKB-KW"/>
</dbReference>
<dbReference type="RefSeq" id="XP_030000548.1">
    <property type="nucleotide sequence ID" value="XM_030144688.1"/>
</dbReference>
<dbReference type="Ensembl" id="ENSSORT00005055419.1">
    <property type="protein sequence ID" value="ENSSORP00005054147.1"/>
    <property type="gene ID" value="ENSSORG00005024273.1"/>
</dbReference>
<feature type="transmembrane region" description="Helical" evidence="13">
    <location>
        <begin position="20"/>
        <end position="38"/>
    </location>
</feature>
<reference evidence="14" key="1">
    <citation type="submission" date="2019-06" db="EMBL/GenBank/DDBJ databases">
        <authorList>
            <consortium name="Wellcome Sanger Institute Data Sharing"/>
        </authorList>
    </citation>
    <scope>NUCLEOTIDE SEQUENCE [LARGE SCALE GENOMIC DNA]</scope>
</reference>
<name>A0A673CNK2_9TELE</name>
<evidence type="ECO:0000256" key="11">
    <source>
        <dbReference type="ARBA" id="ARBA00023136"/>
    </source>
</evidence>
<dbReference type="GO" id="GO:0000139">
    <property type="term" value="C:Golgi membrane"/>
    <property type="evidence" value="ECO:0007669"/>
    <property type="project" value="UniProtKB-SubCell"/>
</dbReference>
<dbReference type="GO" id="GO:0008499">
    <property type="term" value="F:N-acetyl-beta-D-glucosaminide beta-(1,3)-galactosyltransferase activity"/>
    <property type="evidence" value="ECO:0007669"/>
    <property type="project" value="TreeGrafter"/>
</dbReference>